<feature type="domain" description="BFN" evidence="1">
    <location>
        <begin position="2"/>
        <end position="136"/>
    </location>
</feature>
<dbReference type="Proteomes" id="UP000060390">
    <property type="component" value="Chromosome"/>
</dbReference>
<dbReference type="Pfam" id="PF02577">
    <property type="entry name" value="BFN_dom"/>
    <property type="match status" value="1"/>
</dbReference>
<protein>
    <recommendedName>
        <fullName evidence="1">BFN domain-containing protein</fullName>
    </recommendedName>
</protein>
<dbReference type="AlphaFoldDB" id="A0A0F7P959"/>
<dbReference type="RefSeq" id="WP_050048395.1">
    <property type="nucleotide sequence ID" value="NZ_CP008874.1"/>
</dbReference>
<name>A0A0F7P959_9EURY</name>
<reference evidence="2 5" key="1">
    <citation type="journal article" date="2015" name="ISME J.">
        <title>Elemental sulfur and acetate can support life of a novel strictly anaerobic haloarchaeon.</title>
        <authorList>
            <person name="Sorokin D.Y."/>
            <person name="Kublanov I.V."/>
            <person name="Gavrilov S.N."/>
            <person name="Rojo D."/>
            <person name="Roman P."/>
            <person name="Golyshin P.N."/>
            <person name="Slepak V.Z."/>
            <person name="Smedile F."/>
            <person name="Ferrer M."/>
            <person name="Messina E."/>
            <person name="La Cono V."/>
            <person name="Yakimov M.M."/>
        </authorList>
    </citation>
    <scope>NUCLEOTIDE SEQUENCE [LARGE SCALE GENOMIC DNA]</scope>
    <source>
        <strain evidence="2 5">HSR2</strain>
    </source>
</reference>
<dbReference type="KEGG" id="hsu:HLASF_1179"/>
<organism evidence="2 5">
    <name type="scientific">Halanaeroarchaeum sulfurireducens</name>
    <dbReference type="NCBI Taxonomy" id="1604004"/>
    <lineage>
        <taxon>Archaea</taxon>
        <taxon>Methanobacteriati</taxon>
        <taxon>Methanobacteriota</taxon>
        <taxon>Stenosarchaea group</taxon>
        <taxon>Halobacteria</taxon>
        <taxon>Halobacteriales</taxon>
        <taxon>Halobacteriaceae</taxon>
        <taxon>Halanaeroarchaeum</taxon>
    </lineage>
</organism>
<keyword evidence="5" id="KW-1185">Reference proteome</keyword>
<dbReference type="OrthoDB" id="30741at2157"/>
<reference evidence="3 4" key="3">
    <citation type="journal article" date="2016" name="Stand. Genomic Sci.">
        <title>Complete genome sequence of 'Halanaeroarchaeum sulfurireducens' M27-SA2, a sulfur-reducing and acetate-oxidizing haloarchaeon from the deep-sea hypersaline anoxic lake Medee.</title>
        <authorList>
            <person name="Messina E."/>
            <person name="Sorokin D.Y."/>
            <person name="Kublanov I.V."/>
            <person name="Toshchakov S."/>
            <person name="Lopatina A."/>
            <person name="Arcadi E."/>
            <person name="Smedile F."/>
            <person name="La Spada G."/>
            <person name="La Cono V."/>
            <person name="Yakimov M.M."/>
        </authorList>
    </citation>
    <scope>NUCLEOTIDE SEQUENCE [LARGE SCALE GENOMIC DNA]</scope>
    <source>
        <strain evidence="3 4">M27-SA2</strain>
    </source>
</reference>
<sequence>MDHEATVRGVAVTDEEEQVPAVILDVRDEVLPVFVTADQAQSIQIALSPDTFDRPLTHDLFIEMLTEFGGAVDRVRVDELNEGTFYGKLDVERYGEGQRSEISFDVRPSDAIAIAVRVDVPIFVADEIVEAAGQSPDSITFEE</sequence>
<dbReference type="PATRIC" id="fig|1604004.4.peg.1240"/>
<evidence type="ECO:0000313" key="4">
    <source>
        <dbReference type="Proteomes" id="UP000060390"/>
    </source>
</evidence>
<dbReference type="SUPFAM" id="SSF103256">
    <property type="entry name" value="Hypothetical protein TM0160"/>
    <property type="match status" value="1"/>
</dbReference>
<dbReference type="InterPro" id="IPR036104">
    <property type="entry name" value="BFN_sf"/>
</dbReference>
<dbReference type="STRING" id="1604004.HLASA_1167"/>
<dbReference type="Gene3D" id="3.10.690.10">
    <property type="entry name" value="Bifunctional nuclease domain"/>
    <property type="match status" value="1"/>
</dbReference>
<dbReference type="InterPro" id="IPR003729">
    <property type="entry name" value="Bi_nuclease_dom"/>
</dbReference>
<gene>
    <name evidence="3" type="ORF">HLASA_1167</name>
    <name evidence="2" type="ORF">HLASF_1179</name>
</gene>
<evidence type="ECO:0000313" key="3">
    <source>
        <dbReference type="EMBL" id="ALG82061.1"/>
    </source>
</evidence>
<proteinExistence type="predicted"/>
<dbReference type="HOGENOM" id="CLU_096111_3_0_2"/>
<evidence type="ECO:0000313" key="5">
    <source>
        <dbReference type="Proteomes" id="UP000069906"/>
    </source>
</evidence>
<dbReference type="EMBL" id="CP011564">
    <property type="protein sequence ID" value="ALG82061.1"/>
    <property type="molecule type" value="Genomic_DNA"/>
</dbReference>
<evidence type="ECO:0000259" key="1">
    <source>
        <dbReference type="PROSITE" id="PS51658"/>
    </source>
</evidence>
<dbReference type="GO" id="GO:0004518">
    <property type="term" value="F:nuclease activity"/>
    <property type="evidence" value="ECO:0007669"/>
    <property type="project" value="InterPro"/>
</dbReference>
<dbReference type="PANTHER" id="PTHR15160:SF1">
    <property type="entry name" value="VON HIPPEL-LINDAU DISEASE TUMOR SUPPRESSOR"/>
    <property type="match status" value="1"/>
</dbReference>
<dbReference type="EMBL" id="CP008874">
    <property type="protein sequence ID" value="AKH97666.1"/>
    <property type="molecule type" value="Genomic_DNA"/>
</dbReference>
<evidence type="ECO:0000313" key="2">
    <source>
        <dbReference type="EMBL" id="AKH97666.1"/>
    </source>
</evidence>
<dbReference type="GeneID" id="26010515"/>
<dbReference type="Proteomes" id="UP000069906">
    <property type="component" value="Chromosome"/>
</dbReference>
<dbReference type="PANTHER" id="PTHR15160">
    <property type="entry name" value="VON HIPPEL-LINDAU PROTEIN"/>
    <property type="match status" value="1"/>
</dbReference>
<reference evidence="4" key="2">
    <citation type="submission" date="2015-05" db="EMBL/GenBank/DDBJ databases">
        <title>Complete genome sequence of Halanaeroarchaeum sulfurireducens type strain M27-SA2, a sulfate-reducer haloarchaeon from marine anoxic lake Medee.</title>
        <authorList>
            <person name="Messina E."/>
            <person name="Kublanov I.V."/>
            <person name="Toshchakov S."/>
            <person name="Arcadi E."/>
            <person name="La Spada G."/>
            <person name="La Cono V."/>
            <person name="Yakimov M.M."/>
        </authorList>
    </citation>
    <scope>NUCLEOTIDE SEQUENCE [LARGE SCALE GENOMIC DNA]</scope>
    <source>
        <strain evidence="4">M27-SA2</strain>
    </source>
</reference>
<dbReference type="PROSITE" id="PS51658">
    <property type="entry name" value="BFN"/>
    <property type="match status" value="1"/>
</dbReference>
<accession>A0A0F7P959</accession>
<dbReference type="KEGG" id="hsf:HLASA_1167"/>